<dbReference type="Pfam" id="PF00443">
    <property type="entry name" value="UCH"/>
    <property type="match status" value="1"/>
</dbReference>
<feature type="region of interest" description="Disordered" evidence="2">
    <location>
        <begin position="135"/>
        <end position="168"/>
    </location>
</feature>
<dbReference type="GO" id="GO:0005829">
    <property type="term" value="C:cytosol"/>
    <property type="evidence" value="ECO:0007669"/>
    <property type="project" value="TreeGrafter"/>
</dbReference>
<dbReference type="AlphaFoldDB" id="A0A7J6B544"/>
<evidence type="ECO:0000256" key="1">
    <source>
        <dbReference type="RuleBase" id="RU366025"/>
    </source>
</evidence>
<proteinExistence type="inferred from homology"/>
<organism evidence="4 5">
    <name type="scientific">Ameiurus melas</name>
    <name type="common">Black bullhead</name>
    <name type="synonym">Silurus melas</name>
    <dbReference type="NCBI Taxonomy" id="219545"/>
    <lineage>
        <taxon>Eukaryota</taxon>
        <taxon>Metazoa</taxon>
        <taxon>Chordata</taxon>
        <taxon>Craniata</taxon>
        <taxon>Vertebrata</taxon>
        <taxon>Euteleostomi</taxon>
        <taxon>Actinopterygii</taxon>
        <taxon>Neopterygii</taxon>
        <taxon>Teleostei</taxon>
        <taxon>Ostariophysi</taxon>
        <taxon>Siluriformes</taxon>
        <taxon>Ictaluridae</taxon>
        <taxon>Ameiurus</taxon>
    </lineage>
</organism>
<dbReference type="EC" id="3.4.19.12" evidence="1"/>
<keyword evidence="1" id="KW-0788">Thiol protease</keyword>
<dbReference type="PROSITE" id="PS50235">
    <property type="entry name" value="USP_3"/>
    <property type="match status" value="1"/>
</dbReference>
<keyword evidence="1" id="KW-0378">Hydrolase</keyword>
<comment type="caution">
    <text evidence="4">The sequence shown here is derived from an EMBL/GenBank/DDBJ whole genome shotgun (WGS) entry which is preliminary data.</text>
</comment>
<dbReference type="GO" id="GO:0004843">
    <property type="term" value="F:cysteine-type deubiquitinase activity"/>
    <property type="evidence" value="ECO:0007669"/>
    <property type="project" value="UniProtKB-UniRule"/>
</dbReference>
<protein>
    <recommendedName>
        <fullName evidence="1">Ubiquitin carboxyl-terminal hydrolase</fullName>
        <ecNumber evidence="1">3.4.19.12</ecNumber>
    </recommendedName>
</protein>
<dbReference type="PROSITE" id="PS00972">
    <property type="entry name" value="USP_1"/>
    <property type="match status" value="1"/>
</dbReference>
<dbReference type="PROSITE" id="PS00973">
    <property type="entry name" value="USP_2"/>
    <property type="match status" value="1"/>
</dbReference>
<evidence type="ECO:0000256" key="2">
    <source>
        <dbReference type="SAM" id="MobiDB-lite"/>
    </source>
</evidence>
<evidence type="ECO:0000313" key="5">
    <source>
        <dbReference type="Proteomes" id="UP000593565"/>
    </source>
</evidence>
<dbReference type="InterPro" id="IPR050164">
    <property type="entry name" value="Peptidase_C19"/>
</dbReference>
<evidence type="ECO:0000259" key="3">
    <source>
        <dbReference type="PROSITE" id="PS50235"/>
    </source>
</evidence>
<dbReference type="CDD" id="cd02257">
    <property type="entry name" value="Peptidase_C19"/>
    <property type="match status" value="1"/>
</dbReference>
<reference evidence="4 5" key="1">
    <citation type="submission" date="2020-02" db="EMBL/GenBank/DDBJ databases">
        <title>A chromosome-scale genome assembly of the black bullhead catfish (Ameiurus melas).</title>
        <authorList>
            <person name="Wen M."/>
            <person name="Zham M."/>
            <person name="Cabau C."/>
            <person name="Klopp C."/>
            <person name="Donnadieu C."/>
            <person name="Roques C."/>
            <person name="Bouchez O."/>
            <person name="Lampietro C."/>
            <person name="Jouanno E."/>
            <person name="Herpin A."/>
            <person name="Louis A."/>
            <person name="Berthelot C."/>
            <person name="Parey E."/>
            <person name="Roest-Crollius H."/>
            <person name="Braasch I."/>
            <person name="Postlethwait J."/>
            <person name="Robinson-Rechavi M."/>
            <person name="Echchiki A."/>
            <person name="Begum T."/>
            <person name="Montfort J."/>
            <person name="Schartl M."/>
            <person name="Bobe J."/>
            <person name="Guiguen Y."/>
        </authorList>
    </citation>
    <scope>NUCLEOTIDE SEQUENCE [LARGE SCALE GENOMIC DNA]</scope>
    <source>
        <strain evidence="4">M_S1</strain>
        <tissue evidence="4">Blood</tissue>
    </source>
</reference>
<dbReference type="InterPro" id="IPR001394">
    <property type="entry name" value="Peptidase_C19_UCH"/>
</dbReference>
<dbReference type="EMBL" id="JAAGNN010000005">
    <property type="protein sequence ID" value="KAF4088858.1"/>
    <property type="molecule type" value="Genomic_DNA"/>
</dbReference>
<dbReference type="InterPro" id="IPR018200">
    <property type="entry name" value="USP_CS"/>
</dbReference>
<dbReference type="PANTHER" id="PTHR24006">
    <property type="entry name" value="UBIQUITIN CARBOXYL-TERMINAL HYDROLASE"/>
    <property type="match status" value="1"/>
</dbReference>
<dbReference type="GO" id="GO:0006508">
    <property type="term" value="P:proteolysis"/>
    <property type="evidence" value="ECO:0007669"/>
    <property type="project" value="UniProtKB-KW"/>
</dbReference>
<dbReference type="Proteomes" id="UP000593565">
    <property type="component" value="Unassembled WGS sequence"/>
</dbReference>
<sequence>MSRTNLHLQNSLRMTSMNVDGNKTTQCGQEKETAARKETALNWLNVQTDRKKPTSKFPGTKYTRAKEACVRTYLQSSVRARKKMTLPYRERKEERILYNLDIDMAELNQDLEDMTISSYMDFSRRVPYPCVFSSNEMMPEGSTKSRTPSDENIQSPNPTASGGTIQSPCPTPSDGIINIGTSIYTPFPGTDFGSEQLSGGLPNFGNNCYVNASLQCLFTAESFCRELSNLVDSSTHTLEYLFLRCFVELLRLRNSSDVQDDDNTSLFLLFLMKSAAHYNPEFTIDIQNDAHEFLCYCLTQVEESGQKLGWQEDVNPRCPVTSNFKFKMWNIITCSSCGSQQNNNVEVFNHVSVPLKHDSVDQCLSDVVNLNRFRMTENYTVEKVKTPVDITPELQINCFPQSHTPGIENSRSEARETDRNALGGSTSTYRLISVLSHIGSTACYGHYVSDCSSHDSLQWKIYDDDLVRLTSEMDMLERRSTSAYVLLYERVRTG</sequence>
<evidence type="ECO:0000313" key="4">
    <source>
        <dbReference type="EMBL" id="KAF4088858.1"/>
    </source>
</evidence>
<gene>
    <name evidence="4" type="ORF">AMELA_G00059460</name>
</gene>
<dbReference type="InterPro" id="IPR028889">
    <property type="entry name" value="USP"/>
</dbReference>
<comment type="catalytic activity">
    <reaction evidence="1">
        <text>Thiol-dependent hydrolysis of ester, thioester, amide, peptide and isopeptide bonds formed by the C-terminal Gly of ubiquitin (a 76-residue protein attached to proteins as an intracellular targeting signal).</text>
        <dbReference type="EC" id="3.4.19.12"/>
    </reaction>
</comment>
<feature type="domain" description="USP" evidence="3">
    <location>
        <begin position="199"/>
        <end position="491"/>
    </location>
</feature>
<keyword evidence="1" id="KW-0645">Protease</keyword>
<keyword evidence="5" id="KW-1185">Reference proteome</keyword>
<name>A0A7J6B544_AMEME</name>
<accession>A0A7J6B544</accession>
<keyword evidence="1" id="KW-0833">Ubl conjugation pathway</keyword>
<dbReference type="GO" id="GO:0016579">
    <property type="term" value="P:protein deubiquitination"/>
    <property type="evidence" value="ECO:0007669"/>
    <property type="project" value="InterPro"/>
</dbReference>
<dbReference type="InterPro" id="IPR038765">
    <property type="entry name" value="Papain-like_cys_pep_sf"/>
</dbReference>
<comment type="similarity">
    <text evidence="1">Belongs to the peptidase C19 family.</text>
</comment>
<dbReference type="SUPFAM" id="SSF54001">
    <property type="entry name" value="Cysteine proteinases"/>
    <property type="match status" value="1"/>
</dbReference>
<dbReference type="Gene3D" id="3.90.70.10">
    <property type="entry name" value="Cysteine proteinases"/>
    <property type="match status" value="2"/>
</dbReference>
<dbReference type="GO" id="GO:0005634">
    <property type="term" value="C:nucleus"/>
    <property type="evidence" value="ECO:0007669"/>
    <property type="project" value="TreeGrafter"/>
</dbReference>